<keyword evidence="1" id="KW-0472">Membrane</keyword>
<evidence type="ECO:0000313" key="5">
    <source>
        <dbReference type="Proteomes" id="UP001209486"/>
    </source>
</evidence>
<feature type="transmembrane region" description="Helical" evidence="1">
    <location>
        <begin position="273"/>
        <end position="296"/>
    </location>
</feature>
<organism evidence="3 4">
    <name type="scientific">Mobiluncus mulieris</name>
    <dbReference type="NCBI Taxonomy" id="2052"/>
    <lineage>
        <taxon>Bacteria</taxon>
        <taxon>Bacillati</taxon>
        <taxon>Actinomycetota</taxon>
        <taxon>Actinomycetes</taxon>
        <taxon>Actinomycetales</taxon>
        <taxon>Actinomycetaceae</taxon>
        <taxon>Mobiluncus</taxon>
    </lineage>
</organism>
<keyword evidence="1" id="KW-0812">Transmembrane</keyword>
<comment type="caution">
    <text evidence="3">The sequence shown here is derived from an EMBL/GenBank/DDBJ whole genome shotgun (WGS) entry which is preliminary data.</text>
</comment>
<reference evidence="3 4" key="2">
    <citation type="submission" date="2020-04" db="EMBL/GenBank/DDBJ databases">
        <title>Antimicrobial susceptibility and clonality of vaginal-derived multi-drug resistant Mobiluncus isolates in China.</title>
        <authorList>
            <person name="Zhang X."/>
        </authorList>
    </citation>
    <scope>NUCLEOTIDE SEQUENCE [LARGE SCALE GENOMIC DNA]</scope>
    <source>
        <strain evidence="3 4">7</strain>
    </source>
</reference>
<reference evidence="2 5" key="1">
    <citation type="submission" date="2019-08" db="EMBL/GenBank/DDBJ databases">
        <title>Comparison of rpoB and gyrB Sequences from Mobiluncus Species and Development of a Multiplex PCR Method for Clinical Detection of Mobiluncus curtisii and Mobiluncus mulieris.</title>
        <authorList>
            <person name="Yang L."/>
            <person name="Shen Y."/>
            <person name="Xu G."/>
            <person name="Shu L.-B."/>
            <person name="Hu J."/>
            <person name="Zhang R."/>
            <person name="Wang Y."/>
            <person name="Zhou H.-W."/>
            <person name="Zhang X."/>
        </authorList>
    </citation>
    <scope>NUCLEOTIDE SEQUENCE [LARGE SCALE GENOMIC DNA]</scope>
    <source>
        <strain evidence="2 5">M26</strain>
    </source>
</reference>
<name>A0A2X1SJ38_9ACTO</name>
<feature type="transmembrane region" description="Helical" evidence="1">
    <location>
        <begin position="85"/>
        <end position="104"/>
    </location>
</feature>
<gene>
    <name evidence="2" type="ORF">FYZ43_09005</name>
    <name evidence="3" type="ORF">HHJ74_10050</name>
</gene>
<dbReference type="EMBL" id="VSZY01000017">
    <property type="protein sequence ID" value="MCU9969515.1"/>
    <property type="molecule type" value="Genomic_DNA"/>
</dbReference>
<dbReference type="EMBL" id="JABCUV010000014">
    <property type="protein sequence ID" value="NMW94009.1"/>
    <property type="molecule type" value="Genomic_DNA"/>
</dbReference>
<evidence type="ECO:0000313" key="3">
    <source>
        <dbReference type="EMBL" id="NMW94009.1"/>
    </source>
</evidence>
<proteinExistence type="predicted"/>
<dbReference type="Proteomes" id="UP001209486">
    <property type="component" value="Unassembled WGS sequence"/>
</dbReference>
<feature type="transmembrane region" description="Helical" evidence="1">
    <location>
        <begin position="166"/>
        <end position="188"/>
    </location>
</feature>
<dbReference type="GO" id="GO:0004497">
    <property type="term" value="F:monooxygenase activity"/>
    <property type="evidence" value="ECO:0007669"/>
    <property type="project" value="UniProtKB-KW"/>
</dbReference>
<keyword evidence="3" id="KW-0560">Oxidoreductase</keyword>
<accession>A0A2X1SJ38</accession>
<dbReference type="AlphaFoldDB" id="A0A2X1SJ38"/>
<feature type="transmembrane region" description="Helical" evidence="1">
    <location>
        <begin position="61"/>
        <end position="78"/>
    </location>
</feature>
<evidence type="ECO:0000256" key="1">
    <source>
        <dbReference type="SAM" id="Phobius"/>
    </source>
</evidence>
<protein>
    <submittedName>
        <fullName evidence="3">Beta-carotene 15,15'-monooxygenase</fullName>
    </submittedName>
</protein>
<keyword evidence="3" id="KW-0503">Monooxygenase</keyword>
<dbReference type="OrthoDB" id="3250762at2"/>
<evidence type="ECO:0000313" key="4">
    <source>
        <dbReference type="Proteomes" id="UP000582487"/>
    </source>
</evidence>
<dbReference type="Proteomes" id="UP000582487">
    <property type="component" value="Unassembled WGS sequence"/>
</dbReference>
<feature type="transmembrane region" description="Helical" evidence="1">
    <location>
        <begin position="137"/>
        <end position="160"/>
    </location>
</feature>
<feature type="transmembrane region" description="Helical" evidence="1">
    <location>
        <begin position="110"/>
        <end position="130"/>
    </location>
</feature>
<feature type="transmembrane region" description="Helical" evidence="1">
    <location>
        <begin position="240"/>
        <end position="261"/>
    </location>
</feature>
<evidence type="ECO:0000313" key="2">
    <source>
        <dbReference type="EMBL" id="MCU9969515.1"/>
    </source>
</evidence>
<sequence length="303" mass="31771">MTDTVVIKRRDRRSVHAQAHLEKLPKVPESLVGRVLCAHPEIVTAVACLLLAVLFLLPREILTVATAIGVVSFAFGWARLIRLPAPTATAALVGGVGILVVLAARTFGDFSIVTEIVGLGIVAAFGVEMWRYPRHDLLLSVSGNVAGLLVVSTSGAWIVLEKDAMWFFLLVPAALTLLGGCAGMGISANWSVKARAGTTLAFSMLFGAIAGILIMVWYSVMRENLMIFTGEHLSALPAAIASGVVLGLVIGLMFASLTVMFSADMAPATISAVFSQALIPVLAAGIPVYVLARLLVGEGSVLP</sequence>
<keyword evidence="1" id="KW-1133">Transmembrane helix</keyword>
<feature type="transmembrane region" description="Helical" evidence="1">
    <location>
        <begin position="200"/>
        <end position="220"/>
    </location>
</feature>
<feature type="transmembrane region" description="Helical" evidence="1">
    <location>
        <begin position="31"/>
        <end position="55"/>
    </location>
</feature>